<evidence type="ECO:0000256" key="2">
    <source>
        <dbReference type="ARBA" id="ARBA00023136"/>
    </source>
</evidence>
<name>A0A1W1H775_9BACT</name>
<dbReference type="InterPro" id="IPR006665">
    <property type="entry name" value="OmpA-like"/>
</dbReference>
<dbReference type="GO" id="GO:0009279">
    <property type="term" value="C:cell outer membrane"/>
    <property type="evidence" value="ECO:0007669"/>
    <property type="project" value="UniProtKB-SubCell"/>
</dbReference>
<protein>
    <submittedName>
        <fullName evidence="7">OmpA/MotB domain protein</fullName>
    </submittedName>
</protein>
<feature type="domain" description="OmpA-like" evidence="6">
    <location>
        <begin position="98"/>
        <end position="212"/>
    </location>
</feature>
<comment type="subcellular location">
    <subcellularLocation>
        <location evidence="1">Cell outer membrane</location>
    </subcellularLocation>
</comment>
<dbReference type="PRINTS" id="PR01021">
    <property type="entry name" value="OMPADOMAIN"/>
</dbReference>
<dbReference type="STRING" id="1246637.MTBBW1_1310038"/>
<keyword evidence="5" id="KW-0812">Transmembrane</keyword>
<keyword evidence="8" id="KW-1185">Reference proteome</keyword>
<evidence type="ECO:0000313" key="7">
    <source>
        <dbReference type="EMBL" id="SLM28340.1"/>
    </source>
</evidence>
<dbReference type="RefSeq" id="WP_080804674.1">
    <property type="nucleotide sequence ID" value="NZ_LT828548.1"/>
</dbReference>
<dbReference type="InterPro" id="IPR006664">
    <property type="entry name" value="OMP_bac"/>
</dbReference>
<evidence type="ECO:0000256" key="5">
    <source>
        <dbReference type="SAM" id="Phobius"/>
    </source>
</evidence>
<dbReference type="InterPro" id="IPR050330">
    <property type="entry name" value="Bact_OuterMem_StrucFunc"/>
</dbReference>
<gene>
    <name evidence="7" type="ORF">MTBBW1_1310038</name>
</gene>
<reference evidence="7 8" key="1">
    <citation type="submission" date="2017-03" db="EMBL/GenBank/DDBJ databases">
        <authorList>
            <person name="Afonso C.L."/>
            <person name="Miller P.J."/>
            <person name="Scott M.A."/>
            <person name="Spackman E."/>
            <person name="Goraichik I."/>
            <person name="Dimitrov K.M."/>
            <person name="Suarez D.L."/>
            <person name="Swayne D.E."/>
        </authorList>
    </citation>
    <scope>NUCLEOTIDE SEQUENCE [LARGE SCALE GENOMIC DNA]</scope>
    <source>
        <strain evidence="7">PRJEB14757</strain>
    </source>
</reference>
<dbReference type="InterPro" id="IPR036737">
    <property type="entry name" value="OmpA-like_sf"/>
</dbReference>
<evidence type="ECO:0000256" key="4">
    <source>
        <dbReference type="PROSITE-ProRule" id="PRU00473"/>
    </source>
</evidence>
<dbReference type="PANTHER" id="PTHR30329:SF21">
    <property type="entry name" value="LIPOPROTEIN YIAD-RELATED"/>
    <property type="match status" value="1"/>
</dbReference>
<evidence type="ECO:0000313" key="8">
    <source>
        <dbReference type="Proteomes" id="UP000191931"/>
    </source>
</evidence>
<dbReference type="Gene3D" id="3.30.1330.60">
    <property type="entry name" value="OmpA-like domain"/>
    <property type="match status" value="1"/>
</dbReference>
<sequence length="212" mass="23166">MDISKSLYRIIINVGLFITIAITGCIMTGCATKIDTTVVLLPEPDGSVGEITVSTQANKEILNKSYESARVEKAGKSVEKGGVLNLDEVQEKFGVALAAQPLPPVVFILYFQSGGTELTDESKALIPDIMESINNRQSTDISVVGHTDRVGTTEKNWQLSMERAGFVVEMLISRGVKESIIEQSSHGESNPIIETEDEVAEPRNRRVEVMVR</sequence>
<keyword evidence="3" id="KW-0998">Cell outer membrane</keyword>
<accession>A0A1W1H775</accession>
<evidence type="ECO:0000256" key="1">
    <source>
        <dbReference type="ARBA" id="ARBA00004442"/>
    </source>
</evidence>
<dbReference type="OrthoDB" id="9805566at2"/>
<organism evidence="7 8">
    <name type="scientific">Desulfamplus magnetovallimortis</name>
    <dbReference type="NCBI Taxonomy" id="1246637"/>
    <lineage>
        <taxon>Bacteria</taxon>
        <taxon>Pseudomonadati</taxon>
        <taxon>Thermodesulfobacteriota</taxon>
        <taxon>Desulfobacteria</taxon>
        <taxon>Desulfobacterales</taxon>
        <taxon>Desulfobacteraceae</taxon>
        <taxon>Desulfamplus</taxon>
    </lineage>
</organism>
<dbReference type="PANTHER" id="PTHR30329">
    <property type="entry name" value="STATOR ELEMENT OF FLAGELLAR MOTOR COMPLEX"/>
    <property type="match status" value="1"/>
</dbReference>
<dbReference type="EMBL" id="FWEV01000037">
    <property type="protein sequence ID" value="SLM28340.1"/>
    <property type="molecule type" value="Genomic_DNA"/>
</dbReference>
<evidence type="ECO:0000256" key="3">
    <source>
        <dbReference type="ARBA" id="ARBA00023237"/>
    </source>
</evidence>
<dbReference type="PROSITE" id="PS51123">
    <property type="entry name" value="OMPA_2"/>
    <property type="match status" value="1"/>
</dbReference>
<dbReference type="Proteomes" id="UP000191931">
    <property type="component" value="Unassembled WGS sequence"/>
</dbReference>
<evidence type="ECO:0000259" key="6">
    <source>
        <dbReference type="PROSITE" id="PS51123"/>
    </source>
</evidence>
<dbReference type="Pfam" id="PF00691">
    <property type="entry name" value="OmpA"/>
    <property type="match status" value="1"/>
</dbReference>
<keyword evidence="2 4" id="KW-0472">Membrane</keyword>
<dbReference type="AlphaFoldDB" id="A0A1W1H775"/>
<keyword evidence="5" id="KW-1133">Transmembrane helix</keyword>
<dbReference type="CDD" id="cd07185">
    <property type="entry name" value="OmpA_C-like"/>
    <property type="match status" value="1"/>
</dbReference>
<feature type="transmembrane region" description="Helical" evidence="5">
    <location>
        <begin position="7"/>
        <end position="29"/>
    </location>
</feature>
<dbReference type="SUPFAM" id="SSF103088">
    <property type="entry name" value="OmpA-like"/>
    <property type="match status" value="1"/>
</dbReference>
<dbReference type="PROSITE" id="PS51257">
    <property type="entry name" value="PROKAR_LIPOPROTEIN"/>
    <property type="match status" value="1"/>
</dbReference>
<proteinExistence type="predicted"/>